<comment type="cofactor">
    <cofactor evidence="1">
        <name>Zn(2+)</name>
        <dbReference type="ChEBI" id="CHEBI:29105"/>
    </cofactor>
</comment>
<evidence type="ECO:0000256" key="4">
    <source>
        <dbReference type="ARBA" id="ARBA00022833"/>
    </source>
</evidence>
<sequence>MININKVISASALVVMSSSSFASVLTPNANNKLTALTHANIFVAPGKVVKNATLLVENDRVKAIIEDNDIPQAALEIDLSGYTIYPGFIDPYTQYGIDYSFPETKQTKPIYFNDRIGGNASNDAIHAEKEWFSYIKPDAKSAKTWINNGFTSVQSAKLDGIFRGRGVSLSLENDIPNKVIYQARSHQFMSFNKGSSKQDYPGSLMGSIALIRQTLSDAKWYKENYNKPGTLSQPNEIEFNAAYEKLGNLHKQHIIFETTSLNNQLRAARELAEFDLTPTIVGTGNEYSRINEIKALNYSIILPLKFPDAPNVADSDSAKDVKLAELRHWERASSNPAALAKADISFAFTLSGSNQKEFWKALRKAVNAGLSKQDALAALTTNPAEMANISDIAGKLEPGYKADFVISKGDLFDNGKIYSVWLQGNETQIHDRSLDNLAGNYQLTLNQIDFDLGLEKGTKLDASLSSGEQQIELDKVKYDNERLTFIADLSGADYQGVTRFVLWLDGKELTGRMETADGTEYPVTAKRIKLDTDSENLTSKNSQDSDKKTSFVSKTTHPNVAFGFDALPEQETVLIKNATVWTSEKSGILKNTDVLIKNGEIDEIGQGLKAPRKAIVIDATGKHLTAGIVDEHSHIAINGGVNEATHAVTSEVRIGDVLNPDDVNIYRALAGGVTTVQLLHGSANPIGGQAQTIKLRWGDTAEELKFKEANPSIKFALGENVKQTHWGEKFSRRFPKSRMGVDALFRETMDSALEYEQAKKDYDDLRRSSKRKIVAPRKDYRLEAVNQVINGERDVHIHSYVASEILMFLKVADAYGFTVKAFTHILEGYKVADEMAKHGTSASTFSDWWAYKFEVYDAIPQNTCLMTEKGVLTSVNSDDREMMRRLNQEAAKSMFYCDMSEIDAWNMVTINPAKQLGVDKYVGSIKQGKQADLALWSHNPLSVYAKAEKVWVDGKRYFDIEIDKQKQQQVATERQALIQKILTSGTKMKQKSEAPIFKEPEWHCDTLFHAWDKSHNHSH</sequence>
<dbReference type="PANTHER" id="PTHR11271:SF6">
    <property type="entry name" value="GUANINE DEAMINASE"/>
    <property type="match status" value="1"/>
</dbReference>
<dbReference type="GO" id="GO:0008270">
    <property type="term" value="F:zinc ion binding"/>
    <property type="evidence" value="ECO:0007669"/>
    <property type="project" value="TreeGrafter"/>
</dbReference>
<organism evidence="7 8">
    <name type="scientific">Parashewanella curva</name>
    <dbReference type="NCBI Taxonomy" id="2338552"/>
    <lineage>
        <taxon>Bacteria</taxon>
        <taxon>Pseudomonadati</taxon>
        <taxon>Pseudomonadota</taxon>
        <taxon>Gammaproteobacteria</taxon>
        <taxon>Alteromonadales</taxon>
        <taxon>Shewanellaceae</taxon>
        <taxon>Parashewanella</taxon>
    </lineage>
</organism>
<dbReference type="Gene3D" id="2.30.40.10">
    <property type="entry name" value="Urease, subunit C, domain 1"/>
    <property type="match status" value="1"/>
</dbReference>
<dbReference type="InterPro" id="IPR051607">
    <property type="entry name" value="Metallo-dep_hydrolases"/>
</dbReference>
<feature type="domain" description="Amidohydrolase-related" evidence="6">
    <location>
        <begin position="867"/>
        <end position="955"/>
    </location>
</feature>
<evidence type="ECO:0000313" key="8">
    <source>
        <dbReference type="Proteomes" id="UP000281474"/>
    </source>
</evidence>
<dbReference type="InterPro" id="IPR006680">
    <property type="entry name" value="Amidohydro-rel"/>
</dbReference>
<evidence type="ECO:0000313" key="7">
    <source>
        <dbReference type="EMBL" id="RLV58718.1"/>
    </source>
</evidence>
<dbReference type="AlphaFoldDB" id="A0A3L8PWA3"/>
<dbReference type="Pfam" id="PF01979">
    <property type="entry name" value="Amidohydro_1"/>
    <property type="match status" value="2"/>
</dbReference>
<feature type="chain" id="PRO_5017927378" evidence="5">
    <location>
        <begin position="23"/>
        <end position="1019"/>
    </location>
</feature>
<dbReference type="PANTHER" id="PTHR11271">
    <property type="entry name" value="GUANINE DEAMINASE"/>
    <property type="match status" value="1"/>
</dbReference>
<dbReference type="EMBL" id="QZEI01000058">
    <property type="protein sequence ID" value="RLV58718.1"/>
    <property type="molecule type" value="Genomic_DNA"/>
</dbReference>
<evidence type="ECO:0000256" key="2">
    <source>
        <dbReference type="ARBA" id="ARBA00022723"/>
    </source>
</evidence>
<dbReference type="CDD" id="cd01309">
    <property type="entry name" value="Met_dep_hydrolase_C"/>
    <property type="match status" value="1"/>
</dbReference>
<gene>
    <name evidence="7" type="ORF">D5018_15780</name>
</gene>
<comment type="caution">
    <text evidence="7">The sequence shown here is derived from an EMBL/GenBank/DDBJ whole genome shotgun (WGS) entry which is preliminary data.</text>
</comment>
<dbReference type="GO" id="GO:0008892">
    <property type="term" value="F:guanine deaminase activity"/>
    <property type="evidence" value="ECO:0007669"/>
    <property type="project" value="TreeGrafter"/>
</dbReference>
<dbReference type="RefSeq" id="WP_121839962.1">
    <property type="nucleotide sequence ID" value="NZ_ML014807.1"/>
</dbReference>
<keyword evidence="3 7" id="KW-0378">Hydrolase</keyword>
<accession>A0A3L8PWA3</accession>
<dbReference type="InterPro" id="IPR032466">
    <property type="entry name" value="Metal_Hydrolase"/>
</dbReference>
<evidence type="ECO:0000256" key="1">
    <source>
        <dbReference type="ARBA" id="ARBA00001947"/>
    </source>
</evidence>
<keyword evidence="8" id="KW-1185">Reference proteome</keyword>
<evidence type="ECO:0000256" key="5">
    <source>
        <dbReference type="SAM" id="SignalP"/>
    </source>
</evidence>
<feature type="signal peptide" evidence="5">
    <location>
        <begin position="1"/>
        <end position="22"/>
    </location>
</feature>
<dbReference type="InterPro" id="IPR011059">
    <property type="entry name" value="Metal-dep_hydrolase_composite"/>
</dbReference>
<evidence type="ECO:0000259" key="6">
    <source>
        <dbReference type="Pfam" id="PF01979"/>
    </source>
</evidence>
<keyword evidence="2" id="KW-0479">Metal-binding</keyword>
<dbReference type="Gene3D" id="3.20.20.140">
    <property type="entry name" value="Metal-dependent hydrolases"/>
    <property type="match status" value="2"/>
</dbReference>
<evidence type="ECO:0000256" key="3">
    <source>
        <dbReference type="ARBA" id="ARBA00022801"/>
    </source>
</evidence>
<feature type="domain" description="Amidohydrolase-related" evidence="6">
    <location>
        <begin position="351"/>
        <end position="425"/>
    </location>
</feature>
<dbReference type="Proteomes" id="UP000281474">
    <property type="component" value="Unassembled WGS sequence"/>
</dbReference>
<dbReference type="OrthoDB" id="9766983at2"/>
<dbReference type="GO" id="GO:0005829">
    <property type="term" value="C:cytosol"/>
    <property type="evidence" value="ECO:0007669"/>
    <property type="project" value="TreeGrafter"/>
</dbReference>
<name>A0A3L8PWA3_9GAMM</name>
<dbReference type="SUPFAM" id="SSF51338">
    <property type="entry name" value="Composite domain of metallo-dependent hydrolases"/>
    <property type="match status" value="3"/>
</dbReference>
<keyword evidence="4" id="KW-0862">Zinc</keyword>
<protein>
    <submittedName>
        <fullName evidence="7">Amidohydrolase</fullName>
    </submittedName>
</protein>
<reference evidence="7 8" key="1">
    <citation type="submission" date="2018-09" db="EMBL/GenBank/DDBJ databases">
        <title>Phylogeny of the Shewanellaceae, and recommendation for two new genera, Pseudoshewanella and Parashewanella.</title>
        <authorList>
            <person name="Wang G."/>
        </authorList>
    </citation>
    <scope>NUCLEOTIDE SEQUENCE [LARGE SCALE GENOMIC DNA]</scope>
    <source>
        <strain evidence="7 8">C51</strain>
    </source>
</reference>
<dbReference type="SUPFAM" id="SSF51556">
    <property type="entry name" value="Metallo-dependent hydrolases"/>
    <property type="match status" value="1"/>
</dbReference>
<dbReference type="GO" id="GO:0046098">
    <property type="term" value="P:guanine metabolic process"/>
    <property type="evidence" value="ECO:0007669"/>
    <property type="project" value="TreeGrafter"/>
</dbReference>
<keyword evidence="5" id="KW-0732">Signal</keyword>
<proteinExistence type="predicted"/>